<dbReference type="PANTHER" id="PTHR23090">
    <property type="entry name" value="NH 3 /GLUTAMINE-DEPENDENT NAD + SYNTHETASE"/>
    <property type="match status" value="1"/>
</dbReference>
<dbReference type="SUPFAM" id="SSF52402">
    <property type="entry name" value="Adenine nucleotide alpha hydrolases-like"/>
    <property type="match status" value="1"/>
</dbReference>
<protein>
    <submittedName>
        <fullName evidence="3">NAD synthetase</fullName>
        <ecNumber evidence="3">6.3.1.5</ecNumber>
    </submittedName>
</protein>
<dbReference type="InterPro" id="IPR003694">
    <property type="entry name" value="NAD_synthase"/>
</dbReference>
<gene>
    <name evidence="3" type="ORF">HELGO_WM45526</name>
</gene>
<organism evidence="3">
    <name type="scientific">uncultured Sulfurovum sp</name>
    <dbReference type="NCBI Taxonomy" id="269237"/>
    <lineage>
        <taxon>Bacteria</taxon>
        <taxon>Pseudomonadati</taxon>
        <taxon>Campylobacterota</taxon>
        <taxon>Epsilonproteobacteria</taxon>
        <taxon>Campylobacterales</taxon>
        <taxon>Sulfurovaceae</taxon>
        <taxon>Sulfurovum</taxon>
        <taxon>environmental samples</taxon>
    </lineage>
</organism>
<dbReference type="GO" id="GO:0005737">
    <property type="term" value="C:cytoplasm"/>
    <property type="evidence" value="ECO:0007669"/>
    <property type="project" value="InterPro"/>
</dbReference>
<proteinExistence type="predicted"/>
<reference evidence="3" key="1">
    <citation type="submission" date="2020-01" db="EMBL/GenBank/DDBJ databases">
        <authorList>
            <person name="Meier V. D."/>
            <person name="Meier V D."/>
        </authorList>
    </citation>
    <scope>NUCLEOTIDE SEQUENCE</scope>
    <source>
        <strain evidence="3">HLG_WM_MAG_02</strain>
    </source>
</reference>
<evidence type="ECO:0000259" key="2">
    <source>
        <dbReference type="PROSITE" id="PS50263"/>
    </source>
</evidence>
<dbReference type="EMBL" id="CACVAZ010000114">
    <property type="protein sequence ID" value="CAA6817566.1"/>
    <property type="molecule type" value="Genomic_DNA"/>
</dbReference>
<keyword evidence="3" id="KW-0808">Transferase</keyword>
<dbReference type="GO" id="GO:0003952">
    <property type="term" value="F:NAD+ synthase (glutamine-hydrolyzing) activity"/>
    <property type="evidence" value="ECO:0007669"/>
    <property type="project" value="InterPro"/>
</dbReference>
<dbReference type="PROSITE" id="PS50263">
    <property type="entry name" value="CN_HYDROLASE"/>
    <property type="match status" value="1"/>
</dbReference>
<dbReference type="Gene3D" id="3.60.110.10">
    <property type="entry name" value="Carbon-nitrogen hydrolase"/>
    <property type="match status" value="1"/>
</dbReference>
<dbReference type="GO" id="GO:0004359">
    <property type="term" value="F:glutaminase activity"/>
    <property type="evidence" value="ECO:0007669"/>
    <property type="project" value="InterPro"/>
</dbReference>
<dbReference type="Pfam" id="PF00795">
    <property type="entry name" value="CN_hydrolase"/>
    <property type="match status" value="1"/>
</dbReference>
<feature type="domain" description="CN hydrolase" evidence="2">
    <location>
        <begin position="5"/>
        <end position="268"/>
    </location>
</feature>
<dbReference type="CDD" id="cd07570">
    <property type="entry name" value="GAT_Gln-NAD-synth"/>
    <property type="match status" value="1"/>
</dbReference>
<evidence type="ECO:0000256" key="1">
    <source>
        <dbReference type="ARBA" id="ARBA00022598"/>
    </source>
</evidence>
<dbReference type="GO" id="GO:0016740">
    <property type="term" value="F:transferase activity"/>
    <property type="evidence" value="ECO:0007669"/>
    <property type="project" value="UniProtKB-KW"/>
</dbReference>
<dbReference type="GO" id="GO:0008795">
    <property type="term" value="F:NAD+ synthase activity"/>
    <property type="evidence" value="ECO:0007669"/>
    <property type="project" value="UniProtKB-EC"/>
</dbReference>
<dbReference type="InterPro" id="IPR014729">
    <property type="entry name" value="Rossmann-like_a/b/a_fold"/>
</dbReference>
<sequence length="364" mass="40377">MHGFYRVAAAVNKTIVANPEANAIEVLTLLSQAEQQNVTISVFPELTLTGYTAGDLFLNQTLIQKQYDALASILIASEEISTVGILGFALLQHNRLYNTAVIFQKGKILGIVPKSYLPNKKEFYEKRQFNSGIGIQNQSIDLFNQKIPFGTDLLFKSKDEILFGVEICEDLWTITPPSNQMVANGANLIFNLSASNDLVSKAEYREELVRTQSARGMCAYVYASSGVGESTTDTVYGGHAIISEYGSTLKQNERFNRQSHLTTADVDIQRLNWLRLNESGYCDTVTSPFRSILLEAMPTIKKLIRFIPATPFVPSKFQEKTSRCHEIINIQAHALIKRMTHTNIKKAIIGISGGLDSTLALLST</sequence>
<dbReference type="AlphaFoldDB" id="A0A6S6TR78"/>
<dbReference type="GO" id="GO:0009435">
    <property type="term" value="P:NAD+ biosynthetic process"/>
    <property type="evidence" value="ECO:0007669"/>
    <property type="project" value="InterPro"/>
</dbReference>
<dbReference type="SUPFAM" id="SSF56317">
    <property type="entry name" value="Carbon-nitrogen hydrolase"/>
    <property type="match status" value="1"/>
</dbReference>
<keyword evidence="3" id="KW-0315">Glutamine amidotransferase</keyword>
<keyword evidence="1 3" id="KW-0436">Ligase</keyword>
<feature type="non-terminal residue" evidence="3">
    <location>
        <position position="364"/>
    </location>
</feature>
<dbReference type="Gene3D" id="3.40.50.620">
    <property type="entry name" value="HUPs"/>
    <property type="match status" value="1"/>
</dbReference>
<evidence type="ECO:0000313" key="3">
    <source>
        <dbReference type="EMBL" id="CAA6817566.1"/>
    </source>
</evidence>
<accession>A0A6S6TR78</accession>
<name>A0A6S6TR78_9BACT</name>
<dbReference type="EC" id="6.3.1.5" evidence="3"/>
<dbReference type="PANTHER" id="PTHR23090:SF9">
    <property type="entry name" value="GLUTAMINE-DEPENDENT NAD(+) SYNTHETASE"/>
    <property type="match status" value="1"/>
</dbReference>
<dbReference type="InterPro" id="IPR003010">
    <property type="entry name" value="C-N_Hydrolase"/>
</dbReference>
<dbReference type="InterPro" id="IPR036526">
    <property type="entry name" value="C-N_Hydrolase_sf"/>
</dbReference>